<name>A0A3S0NK97_CHLPH</name>
<organism evidence="2 3">
    <name type="scientific">Chlorobium phaeovibrioides</name>
    <dbReference type="NCBI Taxonomy" id="1094"/>
    <lineage>
        <taxon>Bacteria</taxon>
        <taxon>Pseudomonadati</taxon>
        <taxon>Chlorobiota</taxon>
        <taxon>Chlorobiia</taxon>
        <taxon>Chlorobiales</taxon>
        <taxon>Chlorobiaceae</taxon>
        <taxon>Chlorobium/Pelodictyon group</taxon>
        <taxon>Chlorobium</taxon>
    </lineage>
</organism>
<protein>
    <submittedName>
        <fullName evidence="2">Uncharacterized protein</fullName>
    </submittedName>
</protein>
<accession>A0A3S0NK97</accession>
<evidence type="ECO:0000256" key="1">
    <source>
        <dbReference type="SAM" id="MobiDB-lite"/>
    </source>
</evidence>
<evidence type="ECO:0000313" key="2">
    <source>
        <dbReference type="EMBL" id="RTY39861.1"/>
    </source>
</evidence>
<reference evidence="2 3" key="1">
    <citation type="submission" date="2018-12" db="EMBL/GenBank/DDBJ databases">
        <authorList>
            <person name="Lunina O.N."/>
            <person name="Grouzdev D.S."/>
            <person name="Gorlenko V.M."/>
            <person name="Savvichev A.S."/>
        </authorList>
    </citation>
    <scope>NUCLEOTIDE SEQUENCE [LARGE SCALE GENOMIC DNA]</scope>
    <source>
        <strain evidence="2 3">BrKhr-17</strain>
    </source>
</reference>
<proteinExistence type="predicted"/>
<comment type="caution">
    <text evidence="2">The sequence shown here is derived from an EMBL/GenBank/DDBJ whole genome shotgun (WGS) entry which is preliminary data.</text>
</comment>
<gene>
    <name evidence="2" type="ORF">EKD02_00245</name>
</gene>
<dbReference type="Proteomes" id="UP000279908">
    <property type="component" value="Unassembled WGS sequence"/>
</dbReference>
<dbReference type="AlphaFoldDB" id="A0A3S0NK97"/>
<dbReference type="RefSeq" id="WP_126383228.1">
    <property type="nucleotide sequence ID" value="NZ_RXYK01000001.1"/>
</dbReference>
<dbReference type="EMBL" id="RXYK01000001">
    <property type="protein sequence ID" value="RTY39861.1"/>
    <property type="molecule type" value="Genomic_DNA"/>
</dbReference>
<feature type="region of interest" description="Disordered" evidence="1">
    <location>
        <begin position="101"/>
        <end position="121"/>
    </location>
</feature>
<sequence>MSNLKPCTIKIEWNGTDDFCFSCDYRPSEKEGPGRRQAEPVQRSFPVMARALGNVKRKLRREHISFPMFLVALAFNHARLLDEIDQLLTLLHNHIDEAEGEGRFSCSISSSTIPPSSSSSG</sequence>
<evidence type="ECO:0000313" key="3">
    <source>
        <dbReference type="Proteomes" id="UP000279908"/>
    </source>
</evidence>
<feature type="compositionally biased region" description="Low complexity" evidence="1">
    <location>
        <begin position="105"/>
        <end position="121"/>
    </location>
</feature>